<name>A0A285NHB3_9HYPH</name>
<dbReference type="InterPro" id="IPR027266">
    <property type="entry name" value="TrmE/GcvT-like"/>
</dbReference>
<dbReference type="InterPro" id="IPR007375">
    <property type="entry name" value="SoxG"/>
</dbReference>
<dbReference type="Proteomes" id="UP000219439">
    <property type="component" value="Unassembled WGS sequence"/>
</dbReference>
<reference evidence="1 2" key="1">
    <citation type="submission" date="2017-09" db="EMBL/GenBank/DDBJ databases">
        <authorList>
            <person name="Ehlers B."/>
            <person name="Leendertz F.H."/>
        </authorList>
    </citation>
    <scope>NUCLEOTIDE SEQUENCE [LARGE SCALE GENOMIC DNA]</scope>
    <source>
        <strain evidence="1 2">DSM 18289</strain>
    </source>
</reference>
<proteinExistence type="predicted"/>
<gene>
    <name evidence="1" type="ORF">SAMN06265368_1628</name>
</gene>
<evidence type="ECO:0000313" key="1">
    <source>
        <dbReference type="EMBL" id="SNZ08377.1"/>
    </source>
</evidence>
<dbReference type="Gene3D" id="3.30.1360.120">
    <property type="entry name" value="Probable tRNA modification gtpase trme, domain 1"/>
    <property type="match status" value="1"/>
</dbReference>
<organism evidence="1 2">
    <name type="scientific">Cohaesibacter gelatinilyticus</name>
    <dbReference type="NCBI Taxonomy" id="372072"/>
    <lineage>
        <taxon>Bacteria</taxon>
        <taxon>Pseudomonadati</taxon>
        <taxon>Pseudomonadota</taxon>
        <taxon>Alphaproteobacteria</taxon>
        <taxon>Hyphomicrobiales</taxon>
        <taxon>Cohaesibacteraceae</taxon>
    </lineage>
</organism>
<dbReference type="Pfam" id="PF04268">
    <property type="entry name" value="SoxG"/>
    <property type="match status" value="1"/>
</dbReference>
<protein>
    <submittedName>
        <fullName evidence="1">Sarcosine oxidase subunit gamma</fullName>
    </submittedName>
</protein>
<evidence type="ECO:0000313" key="2">
    <source>
        <dbReference type="Proteomes" id="UP000219439"/>
    </source>
</evidence>
<dbReference type="Gene3D" id="3.30.70.1520">
    <property type="entry name" value="Heterotetrameric sarcosine oxidase"/>
    <property type="match status" value="1"/>
</dbReference>
<dbReference type="EMBL" id="OBEL01000001">
    <property type="protein sequence ID" value="SNZ08377.1"/>
    <property type="molecule type" value="Genomic_DNA"/>
</dbReference>
<dbReference type="RefSeq" id="WP_210200784.1">
    <property type="nucleotide sequence ID" value="NZ_OBEL01000001.1"/>
</dbReference>
<sequence>MTSSMEMTLNLPQAIGSQVISDMSGPVSIKLQEPKARLNLRIAQQKLSEASKAFGLEIPSKIHGYAEEGNRSALCLGPDEWILSASEDAKDDIVAAFADLYSSCPHSLTDISDRQMSISLSGEQAAELLSVGCPRDLGLLAVGSGTRTIFDGVEITLLRLEQDRFEMEVWRSFLPHMWALLHIGNQELASDQKRALLEKQQ</sequence>
<accession>A0A285NHB3</accession>
<keyword evidence="2" id="KW-1185">Reference proteome</keyword>
<dbReference type="AlphaFoldDB" id="A0A285NHB3"/>
<dbReference type="SUPFAM" id="SSF103025">
    <property type="entry name" value="Folate-binding domain"/>
    <property type="match status" value="1"/>
</dbReference>